<dbReference type="RefSeq" id="WP_181778635.1">
    <property type="nucleotide sequence ID" value="NZ_QNSB01000003.1"/>
</dbReference>
<dbReference type="AlphaFoldDB" id="A0A366IKT5"/>
<accession>A0A366IKT5</accession>
<evidence type="ECO:0000313" key="1">
    <source>
        <dbReference type="EMBL" id="RBP73043.1"/>
    </source>
</evidence>
<dbReference type="EMBL" id="QNSB01000003">
    <property type="protein sequence ID" value="RBP73043.1"/>
    <property type="molecule type" value="Genomic_DNA"/>
</dbReference>
<dbReference type="Proteomes" id="UP000253509">
    <property type="component" value="Unassembled WGS sequence"/>
</dbReference>
<evidence type="ECO:0000313" key="2">
    <source>
        <dbReference type="Proteomes" id="UP000253509"/>
    </source>
</evidence>
<organism evidence="1 2">
    <name type="scientific">Brevibacterium celere</name>
    <dbReference type="NCBI Taxonomy" id="225845"/>
    <lineage>
        <taxon>Bacteria</taxon>
        <taxon>Bacillati</taxon>
        <taxon>Actinomycetota</taxon>
        <taxon>Actinomycetes</taxon>
        <taxon>Micrococcales</taxon>
        <taxon>Brevibacteriaceae</taxon>
        <taxon>Brevibacterium</taxon>
    </lineage>
</organism>
<gene>
    <name evidence="1" type="ORF">DFO65_103338</name>
</gene>
<comment type="caution">
    <text evidence="1">The sequence shown here is derived from an EMBL/GenBank/DDBJ whole genome shotgun (WGS) entry which is preliminary data.</text>
</comment>
<reference evidence="1 2" key="1">
    <citation type="submission" date="2018-06" db="EMBL/GenBank/DDBJ databases">
        <title>Freshwater and sediment microbial communities from various areas in North America, analyzing microbe dynamics in response to fracking.</title>
        <authorList>
            <person name="Lamendella R."/>
        </authorList>
    </citation>
    <scope>NUCLEOTIDE SEQUENCE [LARGE SCALE GENOMIC DNA]</scope>
    <source>
        <strain evidence="1 2">3b_TX</strain>
    </source>
</reference>
<protein>
    <submittedName>
        <fullName evidence="1">Uncharacterized protein</fullName>
    </submittedName>
</protein>
<proteinExistence type="predicted"/>
<keyword evidence="2" id="KW-1185">Reference proteome</keyword>
<name>A0A366IKT5_9MICO</name>
<sequence>MSIGLKINDPALNERIRNTPQERHQASLAIVSALPREDARMMLEMLGLTGRE</sequence>